<dbReference type="GO" id="GO:0006974">
    <property type="term" value="P:DNA damage response"/>
    <property type="evidence" value="ECO:0007669"/>
    <property type="project" value="UniProtKB-KW"/>
</dbReference>
<dbReference type="PANTHER" id="PTHR13220">
    <property type="entry name" value="TIMELESS INTERACTING-RELATED"/>
    <property type="match status" value="1"/>
</dbReference>
<feature type="domain" description="Chromosome segregation in meiosis protein 3" evidence="11">
    <location>
        <begin position="65"/>
        <end position="148"/>
    </location>
</feature>
<comment type="similarity">
    <text evidence="2 9">Belongs to the CSM3 family.</text>
</comment>
<dbReference type="GO" id="GO:0003677">
    <property type="term" value="F:DNA binding"/>
    <property type="evidence" value="ECO:0007669"/>
    <property type="project" value="TreeGrafter"/>
</dbReference>
<feature type="region of interest" description="Disordered" evidence="10">
    <location>
        <begin position="254"/>
        <end position="273"/>
    </location>
</feature>
<keyword evidence="7 9" id="KW-0131">Cell cycle</keyword>
<evidence type="ECO:0000313" key="12">
    <source>
        <dbReference type="EMBL" id="PYH28509.1"/>
    </source>
</evidence>
<name>A0A318Y3Y2_ASPNB</name>
<comment type="subcellular location">
    <subcellularLocation>
        <location evidence="1 9">Nucleus</location>
    </subcellularLocation>
</comment>
<dbReference type="AlphaFoldDB" id="A0A318Y3Y2"/>
<keyword evidence="6 9" id="KW-0539">Nucleus</keyword>
<keyword evidence="4 9" id="KW-0227">DNA damage</keyword>
<evidence type="ECO:0000256" key="9">
    <source>
        <dbReference type="RuleBase" id="RU366049"/>
    </source>
</evidence>
<dbReference type="GO" id="GO:0043111">
    <property type="term" value="P:replication fork arrest"/>
    <property type="evidence" value="ECO:0007669"/>
    <property type="project" value="TreeGrafter"/>
</dbReference>
<dbReference type="OrthoDB" id="437078at2759"/>
<evidence type="ECO:0000313" key="13">
    <source>
        <dbReference type="Proteomes" id="UP000247647"/>
    </source>
</evidence>
<evidence type="ECO:0000256" key="4">
    <source>
        <dbReference type="ARBA" id="ARBA00022763"/>
    </source>
</evidence>
<feature type="region of interest" description="Disordered" evidence="10">
    <location>
        <begin position="193"/>
        <end position="249"/>
    </location>
</feature>
<dbReference type="GeneID" id="37124507"/>
<dbReference type="Pfam" id="PF07962">
    <property type="entry name" value="Swi3"/>
    <property type="match status" value="1"/>
</dbReference>
<proteinExistence type="inferred from homology"/>
<dbReference type="EMBL" id="KZ821510">
    <property type="protein sequence ID" value="PYH28509.1"/>
    <property type="molecule type" value="Genomic_DNA"/>
</dbReference>
<comment type="subunit">
    <text evidence="3">Component of the fork protection complex (FPC) consisting of TOF1 and CSM3.</text>
</comment>
<evidence type="ECO:0000256" key="3">
    <source>
        <dbReference type="ARBA" id="ARBA00011217"/>
    </source>
</evidence>
<evidence type="ECO:0000256" key="2">
    <source>
        <dbReference type="ARBA" id="ARBA00006075"/>
    </source>
</evidence>
<keyword evidence="5" id="KW-0236">DNA replication inhibitor</keyword>
<comment type="function">
    <text evidence="9">Plays an important role in the control of DNA replication and the maintenance of replication fork stability.</text>
</comment>
<dbReference type="Proteomes" id="UP000247647">
    <property type="component" value="Unassembled WGS sequence"/>
</dbReference>
<organism evidence="12 13">
    <name type="scientific">Aspergillus neoniger (strain CBS 115656)</name>
    <dbReference type="NCBI Taxonomy" id="1448310"/>
    <lineage>
        <taxon>Eukaryota</taxon>
        <taxon>Fungi</taxon>
        <taxon>Dikarya</taxon>
        <taxon>Ascomycota</taxon>
        <taxon>Pezizomycotina</taxon>
        <taxon>Eurotiomycetes</taxon>
        <taxon>Eurotiomycetidae</taxon>
        <taxon>Eurotiales</taxon>
        <taxon>Aspergillaceae</taxon>
        <taxon>Aspergillus</taxon>
        <taxon>Aspergillus subgen. Circumdati</taxon>
    </lineage>
</organism>
<dbReference type="GO" id="GO:0000076">
    <property type="term" value="P:DNA replication checkpoint signaling"/>
    <property type="evidence" value="ECO:0007669"/>
    <property type="project" value="UniProtKB-UniRule"/>
</dbReference>
<evidence type="ECO:0000256" key="8">
    <source>
        <dbReference type="ARBA" id="ARBA00025496"/>
    </source>
</evidence>
<dbReference type="RefSeq" id="XP_025473987.1">
    <property type="nucleotide sequence ID" value="XM_025622051.1"/>
</dbReference>
<evidence type="ECO:0000256" key="1">
    <source>
        <dbReference type="ARBA" id="ARBA00004123"/>
    </source>
</evidence>
<dbReference type="GO" id="GO:0031298">
    <property type="term" value="C:replication fork protection complex"/>
    <property type="evidence" value="ECO:0007669"/>
    <property type="project" value="TreeGrafter"/>
</dbReference>
<evidence type="ECO:0000256" key="7">
    <source>
        <dbReference type="ARBA" id="ARBA00023306"/>
    </source>
</evidence>
<evidence type="ECO:0000256" key="10">
    <source>
        <dbReference type="SAM" id="MobiDB-lite"/>
    </source>
</evidence>
<dbReference type="InterPro" id="IPR040038">
    <property type="entry name" value="TIPIN/Csm3/Swi3"/>
</dbReference>
<keyword evidence="13" id="KW-1185">Reference proteome</keyword>
<feature type="region of interest" description="Disordered" evidence="10">
    <location>
        <begin position="145"/>
        <end position="174"/>
    </location>
</feature>
<sequence length="273" mass="29879">MMEKDVSYSNPSMGHDDALFDYDAGLESTLQDIAVDSNRGGPIAAPVLGLDEKVTVNKQRRSTVKLDEGRLLSQAGIPKLRSTAKFKLKFKGKGHEFSDAARLLNFYQLWLDDLFPRAKFADGLAIIEKLGHSKRLQTMRREWIDEEKPRLPATDSEDAQQTGSPGPHVHDNSMSIGHLNEADAIVGQGDSVAQGLPAHGIGEPSSLTLGDAPQQGDLFVSDDESVPREIIEGTHDNDDDDDDDDDDELEALLREHEDGIIDNNNLAGPDAWA</sequence>
<dbReference type="PANTHER" id="PTHR13220:SF11">
    <property type="entry name" value="TIMELESS-INTERACTING PROTEIN"/>
    <property type="match status" value="1"/>
</dbReference>
<evidence type="ECO:0000256" key="6">
    <source>
        <dbReference type="ARBA" id="ARBA00023242"/>
    </source>
</evidence>
<protein>
    <recommendedName>
        <fullName evidence="9">Chromosome segregation in meiosis protein</fullName>
    </recommendedName>
</protein>
<evidence type="ECO:0000256" key="5">
    <source>
        <dbReference type="ARBA" id="ARBA00022880"/>
    </source>
</evidence>
<comment type="function">
    <text evidence="8">Forms a fork protection complex (FPC) with TOF1 and which is required for chromosome segregation during meiosis and DNA damage repair. FPC coordinates leading and lagging strand synthesis and moves with the replication fork. FPC stabilizes replication forks in a configuration that is recognized by replication checkpoint sensors.</text>
</comment>
<dbReference type="GO" id="GO:0031297">
    <property type="term" value="P:replication fork processing"/>
    <property type="evidence" value="ECO:0007669"/>
    <property type="project" value="UniProtKB-UniRule"/>
</dbReference>
<dbReference type="InterPro" id="IPR012923">
    <property type="entry name" value="Csm3"/>
</dbReference>
<evidence type="ECO:0000259" key="11">
    <source>
        <dbReference type="Pfam" id="PF07962"/>
    </source>
</evidence>
<feature type="compositionally biased region" description="Acidic residues" evidence="10">
    <location>
        <begin position="237"/>
        <end position="249"/>
    </location>
</feature>
<gene>
    <name evidence="12" type="ORF">BO87DRAFT_370948</name>
</gene>
<reference evidence="12" key="1">
    <citation type="submission" date="2016-12" db="EMBL/GenBank/DDBJ databases">
        <title>The genomes of Aspergillus section Nigri reveals drivers in fungal speciation.</title>
        <authorList>
            <consortium name="DOE Joint Genome Institute"/>
            <person name="Vesth T.C."/>
            <person name="Nybo J."/>
            <person name="Theobald S."/>
            <person name="Brandl J."/>
            <person name="Frisvad J.C."/>
            <person name="Nielsen K.F."/>
            <person name="Lyhne E.K."/>
            <person name="Kogle M.E."/>
            <person name="Kuo A."/>
            <person name="Riley R."/>
            <person name="Clum A."/>
            <person name="Nolan M."/>
            <person name="Lipzen A."/>
            <person name="Salamov A."/>
            <person name="Henrissat B."/>
            <person name="Wiebenga A."/>
            <person name="De Vries R.P."/>
            <person name="Grigoriev I.V."/>
            <person name="Mortensen U.H."/>
            <person name="Andersen M.R."/>
            <person name="Baker S.E."/>
        </authorList>
    </citation>
    <scope>NUCLEOTIDE SEQUENCE [LARGE SCALE GENOMIC DNA]</scope>
    <source>
        <strain evidence="12">CBS 115656</strain>
    </source>
</reference>
<feature type="compositionally biased region" description="Basic and acidic residues" evidence="10">
    <location>
        <begin position="225"/>
        <end position="236"/>
    </location>
</feature>
<accession>A0A318Y3Y2</accession>